<reference evidence="1" key="1">
    <citation type="submission" date="2018-05" db="EMBL/GenBank/DDBJ databases">
        <authorList>
            <person name="Lanie J.A."/>
            <person name="Ng W.-L."/>
            <person name="Kazmierczak K.M."/>
            <person name="Andrzejewski T.M."/>
            <person name="Davidsen T.M."/>
            <person name="Wayne K.J."/>
            <person name="Tettelin H."/>
            <person name="Glass J.I."/>
            <person name="Rusch D."/>
            <person name="Podicherti R."/>
            <person name="Tsui H.-C.T."/>
            <person name="Winkler M.E."/>
        </authorList>
    </citation>
    <scope>NUCLEOTIDE SEQUENCE</scope>
</reference>
<feature type="non-terminal residue" evidence="1">
    <location>
        <position position="1"/>
    </location>
</feature>
<name>A0A382J5S5_9ZZZZ</name>
<dbReference type="AlphaFoldDB" id="A0A382J5S5"/>
<accession>A0A382J5S5</accession>
<gene>
    <name evidence="1" type="ORF">METZ01_LOCUS260348</name>
</gene>
<protein>
    <submittedName>
        <fullName evidence="1">Uncharacterized protein</fullName>
    </submittedName>
</protein>
<organism evidence="1">
    <name type="scientific">marine metagenome</name>
    <dbReference type="NCBI Taxonomy" id="408172"/>
    <lineage>
        <taxon>unclassified sequences</taxon>
        <taxon>metagenomes</taxon>
        <taxon>ecological metagenomes</taxon>
    </lineage>
</organism>
<evidence type="ECO:0000313" key="1">
    <source>
        <dbReference type="EMBL" id="SVC07494.1"/>
    </source>
</evidence>
<sequence>SRPLVRPSKSTTLLGRGEKAVWAPTKIAARIAKWLGRRDISDDEDLATPPGSLQS</sequence>
<proteinExistence type="predicted"/>
<dbReference type="EMBL" id="UINC01072095">
    <property type="protein sequence ID" value="SVC07494.1"/>
    <property type="molecule type" value="Genomic_DNA"/>
</dbReference>